<dbReference type="EMBL" id="FQZF01000032">
    <property type="protein sequence ID" value="SHK11054.1"/>
    <property type="molecule type" value="Genomic_DNA"/>
</dbReference>
<evidence type="ECO:0000256" key="2">
    <source>
        <dbReference type="ARBA" id="ARBA00023002"/>
    </source>
</evidence>
<dbReference type="InterPro" id="IPR043144">
    <property type="entry name" value="Mal/L-sulf/L-lact_DH-like_ah"/>
</dbReference>
<dbReference type="InterPro" id="IPR043143">
    <property type="entry name" value="Mal/L-sulf/L-lact_DH-like_NADP"/>
</dbReference>
<dbReference type="STRING" id="198092.SAMN02745194_04187"/>
<dbReference type="GO" id="GO:0016491">
    <property type="term" value="F:oxidoreductase activity"/>
    <property type="evidence" value="ECO:0007669"/>
    <property type="project" value="UniProtKB-KW"/>
</dbReference>
<dbReference type="InterPro" id="IPR036111">
    <property type="entry name" value="Mal/L-sulfo/L-lacto_DH-like_sf"/>
</dbReference>
<dbReference type="PANTHER" id="PTHR11091:SF0">
    <property type="entry name" value="MALATE DEHYDROGENASE"/>
    <property type="match status" value="1"/>
</dbReference>
<comment type="similarity">
    <text evidence="1">Belongs to the LDH2/MDH2 oxidoreductase family.</text>
</comment>
<evidence type="ECO:0000313" key="3">
    <source>
        <dbReference type="EMBL" id="SHK11054.1"/>
    </source>
</evidence>
<protein>
    <submittedName>
        <fullName evidence="3">Ureidoglycolate dehydrogenase (NAD+)</fullName>
    </submittedName>
</protein>
<dbReference type="Gene3D" id="1.10.1530.10">
    <property type="match status" value="1"/>
</dbReference>
<sequence length="349" mass="35324">MSGAQGSPRVSAASLEGFVAGLFTHAGVGEEDAVFWARSLVGANLRGVDSHGVLRVPRYLELLRSGEIKARPTMRLLREDGAIALLDADRAPGPIGMARAMEVAISRARAVHVGWCVARDITHAGAVGQYVLQAAEAGMVGMVMTASLPLMAYHGSRGSVVSTNPLAIGIPAANRPPLVLDMATATVALGKIQNARNAGRPIPEGWGLDAAGQPTTDAAAVATLTPMAGAKGSGLSLMIECLASLAAGNPVLAPALAGAKGTRMNGTAIALDIAAFGEPGAFEAEVAALAEAVASQPPAPGTDRLLLPGERGDAVRVERLERGIPLPAGTWKGLAEAAAAAGLPMLEGL</sequence>
<dbReference type="OrthoDB" id="9811519at2"/>
<dbReference type="SUPFAM" id="SSF89733">
    <property type="entry name" value="L-sulfolactate dehydrogenase-like"/>
    <property type="match status" value="1"/>
</dbReference>
<keyword evidence="2" id="KW-0560">Oxidoreductase</keyword>
<dbReference type="PANTHER" id="PTHR11091">
    <property type="entry name" value="OXIDOREDUCTASE-RELATED"/>
    <property type="match status" value="1"/>
</dbReference>
<dbReference type="InterPro" id="IPR003767">
    <property type="entry name" value="Malate/L-lactate_DH-like"/>
</dbReference>
<proteinExistence type="inferred from homology"/>
<dbReference type="Gene3D" id="3.30.1370.60">
    <property type="entry name" value="Hypothetical oxidoreductase yiak, domain 2"/>
    <property type="match status" value="1"/>
</dbReference>
<keyword evidence="4" id="KW-1185">Reference proteome</keyword>
<dbReference type="RefSeq" id="WP_073138370.1">
    <property type="nucleotide sequence ID" value="NZ_FQZF01000032.1"/>
</dbReference>
<dbReference type="AlphaFoldDB" id="A0A1M6PSU0"/>
<organism evidence="3 4">
    <name type="scientific">Muricoccus roseus</name>
    <dbReference type="NCBI Taxonomy" id="198092"/>
    <lineage>
        <taxon>Bacteria</taxon>
        <taxon>Pseudomonadati</taxon>
        <taxon>Pseudomonadota</taxon>
        <taxon>Alphaproteobacteria</taxon>
        <taxon>Acetobacterales</taxon>
        <taxon>Roseomonadaceae</taxon>
        <taxon>Muricoccus</taxon>
    </lineage>
</organism>
<gene>
    <name evidence="3" type="ORF">SAMN02745194_04187</name>
</gene>
<dbReference type="Proteomes" id="UP000184387">
    <property type="component" value="Unassembled WGS sequence"/>
</dbReference>
<dbReference type="Pfam" id="PF02615">
    <property type="entry name" value="Ldh_2"/>
    <property type="match status" value="1"/>
</dbReference>
<name>A0A1M6PSU0_9PROT</name>
<accession>A0A1M6PSU0</accession>
<evidence type="ECO:0000313" key="4">
    <source>
        <dbReference type="Proteomes" id="UP000184387"/>
    </source>
</evidence>
<reference evidence="3 4" key="1">
    <citation type="submission" date="2016-11" db="EMBL/GenBank/DDBJ databases">
        <authorList>
            <person name="Jaros S."/>
            <person name="Januszkiewicz K."/>
            <person name="Wedrychowicz H."/>
        </authorList>
    </citation>
    <scope>NUCLEOTIDE SEQUENCE [LARGE SCALE GENOMIC DNA]</scope>
    <source>
        <strain evidence="3 4">DSM 14916</strain>
    </source>
</reference>
<evidence type="ECO:0000256" key="1">
    <source>
        <dbReference type="ARBA" id="ARBA00006056"/>
    </source>
</evidence>